<dbReference type="PANTHER" id="PTHR39428:SF3">
    <property type="entry name" value="DEAZAFLAVIN-DEPENDENT NITROREDUCTASE"/>
    <property type="match status" value="1"/>
</dbReference>
<organism evidence="4 5">
    <name type="scientific">Gordonia desulfuricans</name>
    <dbReference type="NCBI Taxonomy" id="89051"/>
    <lineage>
        <taxon>Bacteria</taxon>
        <taxon>Bacillati</taxon>
        <taxon>Actinomycetota</taxon>
        <taxon>Actinomycetes</taxon>
        <taxon>Mycobacteriales</taxon>
        <taxon>Gordoniaceae</taxon>
        <taxon>Gordonia</taxon>
    </lineage>
</organism>
<dbReference type="EMBL" id="JAADZU010000017">
    <property type="protein sequence ID" value="NDK89431.1"/>
    <property type="molecule type" value="Genomic_DNA"/>
</dbReference>
<keyword evidence="5" id="KW-1185">Reference proteome</keyword>
<evidence type="ECO:0000313" key="5">
    <source>
        <dbReference type="Proteomes" id="UP000466307"/>
    </source>
</evidence>
<name>A0A7K3LMZ8_9ACTN</name>
<dbReference type="PANTHER" id="PTHR39428">
    <property type="entry name" value="F420H(2)-DEPENDENT QUINONE REDUCTASE RV1261C"/>
    <property type="match status" value="1"/>
</dbReference>
<comment type="similarity">
    <text evidence="1">Belongs to the F420H(2)-dependent quinone reductase family.</text>
</comment>
<accession>A0A7K3LMZ8</accession>
<evidence type="ECO:0000256" key="1">
    <source>
        <dbReference type="ARBA" id="ARBA00008710"/>
    </source>
</evidence>
<dbReference type="Gene3D" id="2.30.110.10">
    <property type="entry name" value="Electron Transport, Fmn-binding Protein, Chain A"/>
    <property type="match status" value="1"/>
</dbReference>
<reference evidence="4 5" key="1">
    <citation type="submission" date="2020-01" db="EMBL/GenBank/DDBJ databases">
        <title>Investigation of new actinobacteria for the biodesulphurisation of diesel fuel.</title>
        <authorList>
            <person name="Athi Narayanan S.M."/>
        </authorList>
    </citation>
    <scope>NUCLEOTIDE SEQUENCE [LARGE SCALE GENOMIC DNA]</scope>
    <source>
        <strain evidence="4 5">213E</strain>
    </source>
</reference>
<dbReference type="GO" id="GO:0070967">
    <property type="term" value="F:coenzyme F420 binding"/>
    <property type="evidence" value="ECO:0007669"/>
    <property type="project" value="TreeGrafter"/>
</dbReference>
<sequence>MRCATPVGRRMRSAHPGPSRLPVRRPLPVIGWFERGPASAGGWPAVEDPSAAALPKPGDAAAGLVADPAVVIVTAADDTSGELRQTPLMRIEHDGVYAVVAVREDTPREDTPHEAGWYRVLLAEPRVQVRDGDHVGEYLAREVSGAERELWCERAVAAWPAFADHLAAADHLFPVFVLEPV</sequence>
<evidence type="ECO:0000313" key="4">
    <source>
        <dbReference type="EMBL" id="NDK89431.1"/>
    </source>
</evidence>
<dbReference type="InterPro" id="IPR012349">
    <property type="entry name" value="Split_barrel_FMN-bd"/>
</dbReference>
<comment type="caution">
    <text evidence="4">The sequence shown here is derived from an EMBL/GenBank/DDBJ whole genome shotgun (WGS) entry which is preliminary data.</text>
</comment>
<protein>
    <submittedName>
        <fullName evidence="4">Nitroreductase family deazaflavin-dependent oxidoreductase</fullName>
    </submittedName>
</protein>
<dbReference type="Pfam" id="PF04075">
    <property type="entry name" value="F420H2_quin_red"/>
    <property type="match status" value="1"/>
</dbReference>
<evidence type="ECO:0000256" key="2">
    <source>
        <dbReference type="ARBA" id="ARBA00049106"/>
    </source>
</evidence>
<dbReference type="GO" id="GO:0005886">
    <property type="term" value="C:plasma membrane"/>
    <property type="evidence" value="ECO:0007669"/>
    <property type="project" value="TreeGrafter"/>
</dbReference>
<dbReference type="InterPro" id="IPR004378">
    <property type="entry name" value="F420H2_quin_Rdtase"/>
</dbReference>
<feature type="region of interest" description="Disordered" evidence="3">
    <location>
        <begin position="1"/>
        <end position="20"/>
    </location>
</feature>
<evidence type="ECO:0000256" key="3">
    <source>
        <dbReference type="SAM" id="MobiDB-lite"/>
    </source>
</evidence>
<comment type="catalytic activity">
    <reaction evidence="2">
        <text>oxidized coenzyme F420-(gamma-L-Glu)(n) + a quinol + H(+) = reduced coenzyme F420-(gamma-L-Glu)(n) + a quinone</text>
        <dbReference type="Rhea" id="RHEA:39663"/>
        <dbReference type="Rhea" id="RHEA-COMP:12939"/>
        <dbReference type="Rhea" id="RHEA-COMP:14378"/>
        <dbReference type="ChEBI" id="CHEBI:15378"/>
        <dbReference type="ChEBI" id="CHEBI:24646"/>
        <dbReference type="ChEBI" id="CHEBI:132124"/>
        <dbReference type="ChEBI" id="CHEBI:133980"/>
        <dbReference type="ChEBI" id="CHEBI:139511"/>
    </reaction>
</comment>
<dbReference type="GO" id="GO:0016491">
    <property type="term" value="F:oxidoreductase activity"/>
    <property type="evidence" value="ECO:0007669"/>
    <property type="project" value="InterPro"/>
</dbReference>
<gene>
    <name evidence="4" type="ORF">GYA93_07520</name>
</gene>
<dbReference type="AlphaFoldDB" id="A0A7K3LMZ8"/>
<dbReference type="Proteomes" id="UP000466307">
    <property type="component" value="Unassembled WGS sequence"/>
</dbReference>
<dbReference type="RefSeq" id="WP_082365733.1">
    <property type="nucleotide sequence ID" value="NZ_JAADZU010000017.1"/>
</dbReference>
<dbReference type="NCBIfam" id="TIGR00026">
    <property type="entry name" value="hi_GC_TIGR00026"/>
    <property type="match status" value="1"/>
</dbReference>
<proteinExistence type="inferred from homology"/>